<organism evidence="2 3">
    <name type="scientific">Cytospora paraplurivora</name>
    <dbReference type="NCBI Taxonomy" id="2898453"/>
    <lineage>
        <taxon>Eukaryota</taxon>
        <taxon>Fungi</taxon>
        <taxon>Dikarya</taxon>
        <taxon>Ascomycota</taxon>
        <taxon>Pezizomycotina</taxon>
        <taxon>Sordariomycetes</taxon>
        <taxon>Sordariomycetidae</taxon>
        <taxon>Diaporthales</taxon>
        <taxon>Cytosporaceae</taxon>
        <taxon>Cytospora</taxon>
    </lineage>
</organism>
<feature type="compositionally biased region" description="Low complexity" evidence="1">
    <location>
        <begin position="542"/>
        <end position="554"/>
    </location>
</feature>
<dbReference type="GO" id="GO:0042790">
    <property type="term" value="P:nucleolar large rRNA transcription by RNA polymerase I"/>
    <property type="evidence" value="ECO:0007669"/>
    <property type="project" value="InterPro"/>
</dbReference>
<dbReference type="GO" id="GO:0000182">
    <property type="term" value="F:rDNA binding"/>
    <property type="evidence" value="ECO:0007669"/>
    <property type="project" value="TreeGrafter"/>
</dbReference>
<evidence type="ECO:0000313" key="2">
    <source>
        <dbReference type="EMBL" id="KAK7748579.1"/>
    </source>
</evidence>
<protein>
    <recommendedName>
        <fullName evidence="4">Myb-like domain-containing protein</fullName>
    </recommendedName>
</protein>
<dbReference type="AlphaFoldDB" id="A0AAN9YN71"/>
<evidence type="ECO:0000256" key="1">
    <source>
        <dbReference type="SAM" id="MobiDB-lite"/>
    </source>
</evidence>
<dbReference type="PANTHER" id="PTHR28079">
    <property type="entry name" value="RNA POLYMERASE I-SPECIFIC TRANSCRIPTION INITIATION FACTOR RRN5"/>
    <property type="match status" value="1"/>
</dbReference>
<feature type="compositionally biased region" description="Acidic residues" evidence="1">
    <location>
        <begin position="84"/>
        <end position="105"/>
    </location>
</feature>
<feature type="compositionally biased region" description="Basic and acidic residues" evidence="1">
    <location>
        <begin position="62"/>
        <end position="77"/>
    </location>
</feature>
<dbReference type="GO" id="GO:0000500">
    <property type="term" value="C:RNA polymerase I upstream activating factor complex"/>
    <property type="evidence" value="ECO:0007669"/>
    <property type="project" value="InterPro"/>
</dbReference>
<dbReference type="InterPro" id="IPR001005">
    <property type="entry name" value="SANT/Myb"/>
</dbReference>
<dbReference type="GO" id="GO:0001181">
    <property type="term" value="F:RNA polymerase I general transcription initiation factor activity"/>
    <property type="evidence" value="ECO:0007669"/>
    <property type="project" value="TreeGrafter"/>
</dbReference>
<feature type="compositionally biased region" description="Acidic residues" evidence="1">
    <location>
        <begin position="16"/>
        <end position="25"/>
    </location>
</feature>
<reference evidence="2 3" key="1">
    <citation type="journal article" date="2023" name="PLoS ONE">
        <title>Cytospora paraplurivora sp. nov. isolated from orchards with fruit tree decline syndrome in Ontario, Canada.</title>
        <authorList>
            <person name="Ilyukhin E."/>
            <person name="Nguyen H.D.T."/>
            <person name="Castle A.J."/>
            <person name="Ellouze W."/>
        </authorList>
    </citation>
    <scope>NUCLEOTIDE SEQUENCE [LARGE SCALE GENOMIC DNA]</scope>
    <source>
        <strain evidence="2 3">FDS-564</strain>
    </source>
</reference>
<dbReference type="CDD" id="cd00167">
    <property type="entry name" value="SANT"/>
    <property type="match status" value="1"/>
</dbReference>
<feature type="region of interest" description="Disordered" evidence="1">
    <location>
        <begin position="523"/>
        <end position="565"/>
    </location>
</feature>
<dbReference type="Gene3D" id="1.10.10.60">
    <property type="entry name" value="Homeodomain-like"/>
    <property type="match status" value="1"/>
</dbReference>
<feature type="region of interest" description="Disordered" evidence="1">
    <location>
        <begin position="1"/>
        <end position="179"/>
    </location>
</feature>
<feature type="compositionally biased region" description="Basic and acidic residues" evidence="1">
    <location>
        <begin position="1"/>
        <end position="15"/>
    </location>
</feature>
<dbReference type="Proteomes" id="UP001320245">
    <property type="component" value="Unassembled WGS sequence"/>
</dbReference>
<evidence type="ECO:0008006" key="4">
    <source>
        <dbReference type="Google" id="ProtNLM"/>
    </source>
</evidence>
<dbReference type="GO" id="GO:0006361">
    <property type="term" value="P:transcription initiation at RNA polymerase I promoter"/>
    <property type="evidence" value="ECO:0007669"/>
    <property type="project" value="TreeGrafter"/>
</dbReference>
<evidence type="ECO:0000313" key="3">
    <source>
        <dbReference type="Proteomes" id="UP001320245"/>
    </source>
</evidence>
<feature type="compositionally biased region" description="Acidic residues" evidence="1">
    <location>
        <begin position="48"/>
        <end position="61"/>
    </location>
</feature>
<comment type="caution">
    <text evidence="2">The sequence shown here is derived from an EMBL/GenBank/DDBJ whole genome shotgun (WGS) entry which is preliminary data.</text>
</comment>
<dbReference type="PANTHER" id="PTHR28079:SF1">
    <property type="entry name" value="RNA POLYMERASE I-SPECIFIC TRANSCRIPTION INITIATION FACTOR RRN5"/>
    <property type="match status" value="1"/>
</dbReference>
<feature type="compositionally biased region" description="Acidic residues" evidence="1">
    <location>
        <begin position="555"/>
        <end position="565"/>
    </location>
</feature>
<dbReference type="InterPro" id="IPR039601">
    <property type="entry name" value="Rrn5"/>
</dbReference>
<sequence length="677" mass="74773">MSSDGHVSDRSRSVLDESDEVETEAEGSAHQHIAHRRQEGLTQSSSSVDEESSSEDEEDGVVTDHSHQAGERTDGIEMTHNGVPEDEVMAGSDVDESDISEEGDASGDGQHLSPDQEPPSHQAPSEDSEFSPNEAEISTASEAESEQDLMSTDDAGKRFKVSRKRKSPMEEVDPSPAEGLAELRPLKKAKGPLNRAYLDLLNEDIEHAAAQYVPRGQDPHRQRSGMPASQIGMTVWTPLEKERYFEALGRLGRDDAAGIARRIRTKGEMEVRQYMKLLQDGMALRRQQNELDPLELADFPAAIELSDECCQALEEAADSIALRQEHSEQTIEWQKHGEDWLVTQEIGKGHGENGQEGNPSDPVELLNVPDCLKLSGRLFMNGPSEEANWQSVEGVPPSIRRTTLEDLHSLAVTLTRRLVAASIYMATSRIRAERGYKPDKRKILREKDVHAAALSLGLGTETRSFLARCPRRLGLHVYEEPPKATADEAEGASDLMAYDDVEAALDPSGHRNLGRIRRKMERIKLSSDEDPVSSASQTESNAGSDMESSGSGASDEADSEDDEDEDIKAEADEIIFYSAVGQPQTKRDRQALFRRIKAEREQEVFAEAVDAQSTYQEESRLWALLGQSPPEPLVDPGSPPSGRRLKISVDAAYSVGKDWRAKTKVISQWESQYQLQG</sequence>
<accession>A0AAN9YN71</accession>
<name>A0AAN9YN71_9PEZI</name>
<keyword evidence="3" id="KW-1185">Reference proteome</keyword>
<proteinExistence type="predicted"/>
<gene>
    <name evidence="2" type="ORF">SLS53_000599</name>
</gene>
<dbReference type="EMBL" id="JAJSPL020000002">
    <property type="protein sequence ID" value="KAK7748579.1"/>
    <property type="molecule type" value="Genomic_DNA"/>
</dbReference>